<reference evidence="4" key="1">
    <citation type="submission" date="2010-05" db="EMBL/GenBank/DDBJ databases">
        <title>The Genome Sequence of Magnaporthe poae strain ATCC 64411.</title>
        <authorList>
            <consortium name="The Broad Institute Genome Sequencing Platform"/>
            <consortium name="Broad Institute Genome Sequencing Center for Infectious Disease"/>
            <person name="Ma L.-J."/>
            <person name="Dead R."/>
            <person name="Young S."/>
            <person name="Zeng Q."/>
            <person name="Koehrsen M."/>
            <person name="Alvarado L."/>
            <person name="Berlin A."/>
            <person name="Chapman S.B."/>
            <person name="Chen Z."/>
            <person name="Freedman E."/>
            <person name="Gellesch M."/>
            <person name="Goldberg J."/>
            <person name="Griggs A."/>
            <person name="Gujja S."/>
            <person name="Heilman E.R."/>
            <person name="Heiman D."/>
            <person name="Hepburn T."/>
            <person name="Howarth C."/>
            <person name="Jen D."/>
            <person name="Larson L."/>
            <person name="Mehta T."/>
            <person name="Neiman D."/>
            <person name="Pearson M."/>
            <person name="Roberts A."/>
            <person name="Saif S."/>
            <person name="Shea T."/>
            <person name="Shenoy N."/>
            <person name="Sisk P."/>
            <person name="Stolte C."/>
            <person name="Sykes S."/>
            <person name="Walk T."/>
            <person name="White J."/>
            <person name="Yandava C."/>
            <person name="Haas B."/>
            <person name="Nusbaum C."/>
            <person name="Birren B."/>
        </authorList>
    </citation>
    <scope>NUCLEOTIDE SEQUENCE</scope>
    <source>
        <strain evidence="4">ATCC 64411</strain>
    </source>
</reference>
<dbReference type="EMBL" id="GL876967">
    <property type="protein sequence ID" value="KLU84017.1"/>
    <property type="molecule type" value="Genomic_DNA"/>
</dbReference>
<proteinExistence type="predicted"/>
<evidence type="ECO:0000259" key="2">
    <source>
        <dbReference type="Pfam" id="PF04419"/>
    </source>
</evidence>
<evidence type="ECO:0000256" key="1">
    <source>
        <dbReference type="SAM" id="MobiDB-lite"/>
    </source>
</evidence>
<dbReference type="InterPro" id="IPR039438">
    <property type="entry name" value="At2g23090-like_Znf"/>
</dbReference>
<evidence type="ECO:0000259" key="3">
    <source>
        <dbReference type="Pfam" id="PF12907"/>
    </source>
</evidence>
<dbReference type="PANTHER" id="PTHR33788:SF1">
    <property type="entry name" value="ZINC-BINDING PROTEIN"/>
    <property type="match status" value="1"/>
</dbReference>
<reference evidence="6" key="2">
    <citation type="submission" date="2010-05" db="EMBL/GenBank/DDBJ databases">
        <title>The genome sequence of Magnaporthe poae strain ATCC 64411.</title>
        <authorList>
            <person name="Ma L.-J."/>
            <person name="Dead R."/>
            <person name="Young S."/>
            <person name="Zeng Q."/>
            <person name="Koehrsen M."/>
            <person name="Alvarado L."/>
            <person name="Berlin A."/>
            <person name="Chapman S.B."/>
            <person name="Chen Z."/>
            <person name="Freedman E."/>
            <person name="Gellesch M."/>
            <person name="Goldberg J."/>
            <person name="Griggs A."/>
            <person name="Gujja S."/>
            <person name="Heilman E.R."/>
            <person name="Heiman D."/>
            <person name="Hepburn T."/>
            <person name="Howarth C."/>
            <person name="Jen D."/>
            <person name="Larson L."/>
            <person name="Mehta T."/>
            <person name="Neiman D."/>
            <person name="Pearson M."/>
            <person name="Roberts A."/>
            <person name="Saif S."/>
            <person name="Shea T."/>
            <person name="Shenoy N."/>
            <person name="Sisk P."/>
            <person name="Stolte C."/>
            <person name="Sykes S."/>
            <person name="Walk T."/>
            <person name="White J."/>
            <person name="Yandava C."/>
            <person name="Haas B."/>
            <person name="Nusbaum C."/>
            <person name="Birren B."/>
        </authorList>
    </citation>
    <scope>NUCLEOTIDE SEQUENCE [LARGE SCALE GENOMIC DNA]</scope>
    <source>
        <strain evidence="6">ATCC 64411 / 73-15</strain>
    </source>
</reference>
<evidence type="ECO:0008006" key="7">
    <source>
        <dbReference type="Google" id="ProtNLM"/>
    </source>
</evidence>
<dbReference type="VEuPathDB" id="FungiDB:MAPG_03064"/>
<dbReference type="OMA" id="VICKVCY"/>
<protein>
    <recommendedName>
        <fullName evidence="7">DUF1909-domain-containing protein</fullName>
    </recommendedName>
</protein>
<dbReference type="Pfam" id="PF04419">
    <property type="entry name" value="SERF-like_N"/>
    <property type="match status" value="1"/>
</dbReference>
<dbReference type="Pfam" id="PF12907">
    <property type="entry name" value="zf-met2"/>
    <property type="match status" value="1"/>
</dbReference>
<dbReference type="Proteomes" id="UP000011715">
    <property type="component" value="Unassembled WGS sequence"/>
</dbReference>
<feature type="compositionally biased region" description="Basic and acidic residues" evidence="1">
    <location>
        <begin position="9"/>
        <end position="20"/>
    </location>
</feature>
<name>A0A0C4DT15_MAGP6</name>
<dbReference type="InterPro" id="IPR026939">
    <property type="entry name" value="ZNF706/At2g23090_sf"/>
</dbReference>
<feature type="domain" description="At2g23090-like zinc-binding" evidence="3">
    <location>
        <begin position="36"/>
        <end position="71"/>
    </location>
</feature>
<dbReference type="PANTHER" id="PTHR33788">
    <property type="entry name" value="OS07G0114300 PROTEIN"/>
    <property type="match status" value="1"/>
</dbReference>
<reference evidence="4" key="3">
    <citation type="submission" date="2011-03" db="EMBL/GenBank/DDBJ databases">
        <title>Annotation of Magnaporthe poae ATCC 64411.</title>
        <authorList>
            <person name="Ma L.-J."/>
            <person name="Dead R."/>
            <person name="Young S.K."/>
            <person name="Zeng Q."/>
            <person name="Gargeya S."/>
            <person name="Fitzgerald M."/>
            <person name="Haas B."/>
            <person name="Abouelleil A."/>
            <person name="Alvarado L."/>
            <person name="Arachchi H.M."/>
            <person name="Berlin A."/>
            <person name="Brown A."/>
            <person name="Chapman S.B."/>
            <person name="Chen Z."/>
            <person name="Dunbar C."/>
            <person name="Freedman E."/>
            <person name="Gearin G."/>
            <person name="Gellesch M."/>
            <person name="Goldberg J."/>
            <person name="Griggs A."/>
            <person name="Gujja S."/>
            <person name="Heiman D."/>
            <person name="Howarth C."/>
            <person name="Larson L."/>
            <person name="Lui A."/>
            <person name="MacDonald P.J.P."/>
            <person name="Mehta T."/>
            <person name="Montmayeur A."/>
            <person name="Murphy C."/>
            <person name="Neiman D."/>
            <person name="Pearson M."/>
            <person name="Priest M."/>
            <person name="Roberts A."/>
            <person name="Saif S."/>
            <person name="Shea T."/>
            <person name="Shenoy N."/>
            <person name="Sisk P."/>
            <person name="Stolte C."/>
            <person name="Sykes S."/>
            <person name="Yandava C."/>
            <person name="Wortman J."/>
            <person name="Nusbaum C."/>
            <person name="Birren B."/>
        </authorList>
    </citation>
    <scope>NUCLEOTIDE SEQUENCE</scope>
    <source>
        <strain evidence="4">ATCC 64411</strain>
    </source>
</reference>
<dbReference type="InterPro" id="IPR039713">
    <property type="entry name" value="At2g23090-like"/>
</dbReference>
<feature type="region of interest" description="Disordered" evidence="1">
    <location>
        <begin position="1"/>
        <end position="27"/>
    </location>
</feature>
<dbReference type="eggNOG" id="ENOG502S798">
    <property type="taxonomic scope" value="Eukaryota"/>
</dbReference>
<evidence type="ECO:0000313" key="6">
    <source>
        <dbReference type="Proteomes" id="UP000011715"/>
    </source>
</evidence>
<evidence type="ECO:0000313" key="5">
    <source>
        <dbReference type="EnsemblFungi" id="MAPG_03064T0"/>
    </source>
</evidence>
<reference evidence="5" key="4">
    <citation type="journal article" date="2015" name="G3 (Bethesda)">
        <title>Genome sequences of three phytopathogenic species of the Magnaporthaceae family of fungi.</title>
        <authorList>
            <person name="Okagaki L.H."/>
            <person name="Nunes C.C."/>
            <person name="Sailsbery J."/>
            <person name="Clay B."/>
            <person name="Brown D."/>
            <person name="John T."/>
            <person name="Oh Y."/>
            <person name="Young N."/>
            <person name="Fitzgerald M."/>
            <person name="Haas B.J."/>
            <person name="Zeng Q."/>
            <person name="Young S."/>
            <person name="Adiconis X."/>
            <person name="Fan L."/>
            <person name="Levin J.Z."/>
            <person name="Mitchell T.K."/>
            <person name="Okubara P.A."/>
            <person name="Farman M.L."/>
            <person name="Kohn L.M."/>
            <person name="Birren B."/>
            <person name="Ma L.-J."/>
            <person name="Dean R.A."/>
        </authorList>
    </citation>
    <scope>NUCLEOTIDE SEQUENCE</scope>
    <source>
        <strain evidence="5">ATCC 64411 / 73-15</strain>
    </source>
</reference>
<dbReference type="SUPFAM" id="SSF118359">
    <property type="entry name" value="Expressed protein At2g23090/F21P24.15"/>
    <property type="match status" value="1"/>
</dbReference>
<dbReference type="EMBL" id="ADBL01000746">
    <property type="status" value="NOT_ANNOTATED_CDS"/>
    <property type="molecule type" value="Genomic_DNA"/>
</dbReference>
<organism evidence="5 6">
    <name type="scientific">Magnaporthiopsis poae (strain ATCC 64411 / 73-15)</name>
    <name type="common">Kentucky bluegrass fungus</name>
    <name type="synonym">Magnaporthe poae</name>
    <dbReference type="NCBI Taxonomy" id="644358"/>
    <lineage>
        <taxon>Eukaryota</taxon>
        <taxon>Fungi</taxon>
        <taxon>Dikarya</taxon>
        <taxon>Ascomycota</taxon>
        <taxon>Pezizomycotina</taxon>
        <taxon>Sordariomycetes</taxon>
        <taxon>Sordariomycetidae</taxon>
        <taxon>Magnaporthales</taxon>
        <taxon>Magnaporthaceae</taxon>
        <taxon>Magnaporthiopsis</taxon>
    </lineage>
</organism>
<accession>A0A0C4DT15</accession>
<evidence type="ECO:0000313" key="4">
    <source>
        <dbReference type="EMBL" id="KLU84017.1"/>
    </source>
</evidence>
<feature type="domain" description="Small EDRK-rich factor-like N-terminal" evidence="2">
    <location>
        <begin position="1"/>
        <end position="34"/>
    </location>
</feature>
<dbReference type="InterPro" id="IPR007513">
    <property type="entry name" value="SERF-like_N"/>
</dbReference>
<dbReference type="OrthoDB" id="370932at2759"/>
<keyword evidence="6" id="KW-1185">Reference proteome</keyword>
<sequence>MGNGNRAQQKRERNAKDQKSVQKSQLKVNEQAKNIQCEVCKATFLSTTREPQLLLHSDNKHSKTVAECFPTYGK</sequence>
<dbReference type="AlphaFoldDB" id="A0A0C4DT15"/>
<reference evidence="5" key="5">
    <citation type="submission" date="2015-06" db="UniProtKB">
        <authorList>
            <consortium name="EnsemblFungi"/>
        </authorList>
    </citation>
    <scope>IDENTIFICATION</scope>
    <source>
        <strain evidence="5">ATCC 64411</strain>
    </source>
</reference>
<dbReference type="Gene3D" id="4.10.1050.10">
    <property type="entry name" value="At2g23090-like"/>
    <property type="match status" value="1"/>
</dbReference>
<dbReference type="EnsemblFungi" id="MAPG_03064T0">
    <property type="protein sequence ID" value="MAPG_03064T0"/>
    <property type="gene ID" value="MAPG_03064"/>
</dbReference>
<gene>
    <name evidence="4" type="ORF">MAPG_03064</name>
</gene>